<sequence>MLNPVEDAQSSLSQRLLQLLRPLAMSSRTARGPGLHTFARQLFSYCCIERERLASVVSEMPRIGIVLSGEKEFWLGDAGQRFVAGDVFVLPAGTPFDAVNIPSETSGLYESLLVEITQVPKWLQEIPGAARPGAGFDLRVPLSQELVDALGHAAISLSGSDHAATLAEHRLAEVLILLRKMPVAQPLFAQSLAERAAWLVARAPAKRWTAEEIGRELGVGASTLRRKLVEAGTSLRRVQASARMQLAHEMLVRGEGNITDAADAAGYASRSHFARRFQAVYGASPAQVRLRRPVQPS</sequence>
<dbReference type="AlphaFoldDB" id="A0A380WJ65"/>
<dbReference type="GO" id="GO:0000976">
    <property type="term" value="F:transcription cis-regulatory region binding"/>
    <property type="evidence" value="ECO:0007669"/>
    <property type="project" value="TreeGrafter"/>
</dbReference>
<keyword evidence="3" id="KW-0804">Transcription</keyword>
<dbReference type="PROSITE" id="PS00041">
    <property type="entry name" value="HTH_ARAC_FAMILY_1"/>
    <property type="match status" value="1"/>
</dbReference>
<dbReference type="PANTHER" id="PTHR47894">
    <property type="entry name" value="HTH-TYPE TRANSCRIPTIONAL REGULATOR GADX"/>
    <property type="match status" value="1"/>
</dbReference>
<evidence type="ECO:0000313" key="5">
    <source>
        <dbReference type="EMBL" id="SUU89049.1"/>
    </source>
</evidence>
<dbReference type="SUPFAM" id="SSF51182">
    <property type="entry name" value="RmlC-like cupins"/>
    <property type="match status" value="1"/>
</dbReference>
<organism evidence="5 6">
    <name type="scientific">Aminobacter aminovorans</name>
    <name type="common">Chelatobacter heintzii</name>
    <dbReference type="NCBI Taxonomy" id="83263"/>
    <lineage>
        <taxon>Bacteria</taxon>
        <taxon>Pseudomonadati</taxon>
        <taxon>Pseudomonadota</taxon>
        <taxon>Alphaproteobacteria</taxon>
        <taxon>Hyphomicrobiales</taxon>
        <taxon>Phyllobacteriaceae</taxon>
        <taxon>Aminobacter</taxon>
    </lineage>
</organism>
<keyword evidence="2" id="KW-0238">DNA-binding</keyword>
<dbReference type="InterPro" id="IPR018062">
    <property type="entry name" value="HTH_AraC-typ_CS"/>
</dbReference>
<proteinExistence type="predicted"/>
<accession>A0A380WJ65</accession>
<name>A0A380WJ65_AMIAI</name>
<dbReference type="InterPro" id="IPR009057">
    <property type="entry name" value="Homeodomain-like_sf"/>
</dbReference>
<protein>
    <submittedName>
        <fullName evidence="5">Urease operon transcriptional activator</fullName>
    </submittedName>
</protein>
<keyword evidence="1" id="KW-0805">Transcription regulation</keyword>
<dbReference type="RefSeq" id="WP_115731281.1">
    <property type="nucleotide sequence ID" value="NZ_BAAAVY010000019.1"/>
</dbReference>
<evidence type="ECO:0000313" key="6">
    <source>
        <dbReference type="Proteomes" id="UP000254701"/>
    </source>
</evidence>
<evidence type="ECO:0000259" key="4">
    <source>
        <dbReference type="PROSITE" id="PS01124"/>
    </source>
</evidence>
<dbReference type="InterPro" id="IPR018060">
    <property type="entry name" value="HTH_AraC"/>
</dbReference>
<evidence type="ECO:0000256" key="2">
    <source>
        <dbReference type="ARBA" id="ARBA00023125"/>
    </source>
</evidence>
<evidence type="ECO:0000256" key="3">
    <source>
        <dbReference type="ARBA" id="ARBA00023163"/>
    </source>
</evidence>
<dbReference type="SMART" id="SM00342">
    <property type="entry name" value="HTH_ARAC"/>
    <property type="match status" value="1"/>
</dbReference>
<dbReference type="PANTHER" id="PTHR47894:SF4">
    <property type="entry name" value="HTH-TYPE TRANSCRIPTIONAL REGULATOR GADX"/>
    <property type="match status" value="1"/>
</dbReference>
<dbReference type="OrthoDB" id="7565195at2"/>
<dbReference type="InterPro" id="IPR014710">
    <property type="entry name" value="RmlC-like_jellyroll"/>
</dbReference>
<dbReference type="PROSITE" id="PS01124">
    <property type="entry name" value="HTH_ARAC_FAMILY_2"/>
    <property type="match status" value="1"/>
</dbReference>
<dbReference type="GO" id="GO:0005829">
    <property type="term" value="C:cytosol"/>
    <property type="evidence" value="ECO:0007669"/>
    <property type="project" value="TreeGrafter"/>
</dbReference>
<dbReference type="SUPFAM" id="SSF46689">
    <property type="entry name" value="Homeodomain-like"/>
    <property type="match status" value="1"/>
</dbReference>
<dbReference type="Gene3D" id="2.60.120.10">
    <property type="entry name" value="Jelly Rolls"/>
    <property type="match status" value="1"/>
</dbReference>
<evidence type="ECO:0000256" key="1">
    <source>
        <dbReference type="ARBA" id="ARBA00023015"/>
    </source>
</evidence>
<feature type="domain" description="HTH araC/xylS-type" evidence="4">
    <location>
        <begin position="194"/>
        <end position="291"/>
    </location>
</feature>
<dbReference type="Gene3D" id="1.10.10.60">
    <property type="entry name" value="Homeodomain-like"/>
    <property type="match status" value="1"/>
</dbReference>
<dbReference type="GO" id="GO:0003700">
    <property type="term" value="F:DNA-binding transcription factor activity"/>
    <property type="evidence" value="ECO:0007669"/>
    <property type="project" value="InterPro"/>
</dbReference>
<gene>
    <name evidence="5" type="primary">ureR_2</name>
    <name evidence="5" type="ORF">NCTC10684_02281</name>
</gene>
<reference evidence="5 6" key="1">
    <citation type="submission" date="2018-06" db="EMBL/GenBank/DDBJ databases">
        <authorList>
            <consortium name="Pathogen Informatics"/>
            <person name="Doyle S."/>
        </authorList>
    </citation>
    <scope>NUCLEOTIDE SEQUENCE [LARGE SCALE GENOMIC DNA]</scope>
    <source>
        <strain evidence="5 6">NCTC10684</strain>
    </source>
</reference>
<dbReference type="Pfam" id="PF12833">
    <property type="entry name" value="HTH_18"/>
    <property type="match status" value="1"/>
</dbReference>
<dbReference type="Proteomes" id="UP000254701">
    <property type="component" value="Unassembled WGS sequence"/>
</dbReference>
<dbReference type="InterPro" id="IPR011051">
    <property type="entry name" value="RmlC_Cupin_sf"/>
</dbReference>
<dbReference type="EMBL" id="UFSM01000001">
    <property type="protein sequence ID" value="SUU89049.1"/>
    <property type="molecule type" value="Genomic_DNA"/>
</dbReference>